<comment type="caution">
    <text evidence="9">The sequence shown here is derived from an EMBL/GenBank/DDBJ whole genome shotgun (WGS) entry which is preliminary data.</text>
</comment>
<keyword evidence="10" id="KW-1185">Reference proteome</keyword>
<organism evidence="9 10">
    <name type="scientific">Steinernema hermaphroditum</name>
    <dbReference type="NCBI Taxonomy" id="289476"/>
    <lineage>
        <taxon>Eukaryota</taxon>
        <taxon>Metazoa</taxon>
        <taxon>Ecdysozoa</taxon>
        <taxon>Nematoda</taxon>
        <taxon>Chromadorea</taxon>
        <taxon>Rhabditida</taxon>
        <taxon>Tylenchina</taxon>
        <taxon>Panagrolaimomorpha</taxon>
        <taxon>Strongyloidoidea</taxon>
        <taxon>Steinernematidae</taxon>
        <taxon>Steinernema</taxon>
    </lineage>
</organism>
<dbReference type="InterPro" id="IPR021656">
    <property type="entry name" value="C2-C2_1"/>
</dbReference>
<keyword evidence="4" id="KW-0969">Cilium</keyword>
<reference evidence="9" key="1">
    <citation type="submission" date="2023-06" db="EMBL/GenBank/DDBJ databases">
        <title>Genomic analysis of the entomopathogenic nematode Steinernema hermaphroditum.</title>
        <authorList>
            <person name="Schwarz E.M."/>
            <person name="Heppert J.K."/>
            <person name="Baniya A."/>
            <person name="Schwartz H.T."/>
            <person name="Tan C.-H."/>
            <person name="Antoshechkin I."/>
            <person name="Sternberg P.W."/>
            <person name="Goodrich-Blair H."/>
            <person name="Dillman A.R."/>
        </authorList>
    </citation>
    <scope>NUCLEOTIDE SEQUENCE</scope>
    <source>
        <strain evidence="9">PS9179</strain>
        <tissue evidence="9">Whole animal</tissue>
    </source>
</reference>
<feature type="compositionally biased region" description="Low complexity" evidence="7">
    <location>
        <begin position="909"/>
        <end position="926"/>
    </location>
</feature>
<evidence type="ECO:0000256" key="1">
    <source>
        <dbReference type="ARBA" id="ARBA00004138"/>
    </source>
</evidence>
<comment type="similarity">
    <text evidence="2">Belongs to the RPGRIP1 family.</text>
</comment>
<protein>
    <recommendedName>
        <fullName evidence="8">C2 domain-containing protein</fullName>
    </recommendedName>
</protein>
<evidence type="ECO:0000256" key="2">
    <source>
        <dbReference type="ARBA" id="ARBA00006042"/>
    </source>
</evidence>
<dbReference type="InterPro" id="IPR000008">
    <property type="entry name" value="C2_dom"/>
</dbReference>
<feature type="domain" description="C2" evidence="8">
    <location>
        <begin position="675"/>
        <end position="808"/>
    </location>
</feature>
<feature type="region of interest" description="Disordered" evidence="7">
    <location>
        <begin position="1032"/>
        <end position="1051"/>
    </location>
</feature>
<dbReference type="Gene3D" id="2.60.40.150">
    <property type="entry name" value="C2 domain"/>
    <property type="match status" value="3"/>
</dbReference>
<feature type="compositionally biased region" description="Acidic residues" evidence="7">
    <location>
        <begin position="1001"/>
        <end position="1022"/>
    </location>
</feature>
<gene>
    <name evidence="9" type="ORF">QR680_001371</name>
</gene>
<dbReference type="GO" id="GO:0005856">
    <property type="term" value="C:cytoskeleton"/>
    <property type="evidence" value="ECO:0007669"/>
    <property type="project" value="UniProtKB-ARBA"/>
</dbReference>
<evidence type="ECO:0000256" key="4">
    <source>
        <dbReference type="ARBA" id="ARBA00023069"/>
    </source>
</evidence>
<dbReference type="InterPro" id="IPR041091">
    <property type="entry name" value="RPGRIP1_C"/>
</dbReference>
<evidence type="ECO:0000259" key="8">
    <source>
        <dbReference type="PROSITE" id="PS50004"/>
    </source>
</evidence>
<dbReference type="InterPro" id="IPR035892">
    <property type="entry name" value="C2_domain_sf"/>
</dbReference>
<dbReference type="PROSITE" id="PS50004">
    <property type="entry name" value="C2"/>
    <property type="match status" value="1"/>
</dbReference>
<feature type="compositionally biased region" description="Polar residues" evidence="7">
    <location>
        <begin position="985"/>
        <end position="995"/>
    </location>
</feature>
<feature type="region of interest" description="Disordered" evidence="7">
    <location>
        <begin position="327"/>
        <end position="349"/>
    </location>
</feature>
<dbReference type="PANTHER" id="PTHR14240">
    <property type="entry name" value="RETINITIS PIGMENTOSA GTPASE REGULATOR-INTERACTING PROTEIN"/>
    <property type="match status" value="1"/>
</dbReference>
<proteinExistence type="inferred from homology"/>
<dbReference type="AlphaFoldDB" id="A0AA39LFS6"/>
<dbReference type="PANTHER" id="PTHR14240:SF1">
    <property type="entry name" value="PROTEIN FANTOM-RELATED"/>
    <property type="match status" value="1"/>
</dbReference>
<dbReference type="EMBL" id="JAUCMV010000005">
    <property type="protein sequence ID" value="KAK0395643.1"/>
    <property type="molecule type" value="Genomic_DNA"/>
</dbReference>
<feature type="coiled-coil region" evidence="6">
    <location>
        <begin position="208"/>
        <end position="235"/>
    </location>
</feature>
<evidence type="ECO:0000313" key="10">
    <source>
        <dbReference type="Proteomes" id="UP001175271"/>
    </source>
</evidence>
<evidence type="ECO:0000313" key="9">
    <source>
        <dbReference type="EMBL" id="KAK0395643.1"/>
    </source>
</evidence>
<evidence type="ECO:0000256" key="6">
    <source>
        <dbReference type="SAM" id="Coils"/>
    </source>
</evidence>
<dbReference type="Pfam" id="PF11618">
    <property type="entry name" value="C2-C2_1"/>
    <property type="match status" value="1"/>
</dbReference>
<feature type="coiled-coil region" evidence="6">
    <location>
        <begin position="26"/>
        <end position="88"/>
    </location>
</feature>
<dbReference type="InterPro" id="IPR031139">
    <property type="entry name" value="RPGRIP1_fam"/>
</dbReference>
<feature type="region of interest" description="Disordered" evidence="7">
    <location>
        <begin position="148"/>
        <end position="185"/>
    </location>
</feature>
<sequence>MVARPTVERWNRGQLEDEYHKLYKQNLDIKKRNNELEKMVKQLNGRIRRTVGDGALSPQTKADQDGELFELQRENHLLKQKLKSLKHQLLVYTRPGARAPMINSMTVVANVSSAISASICAHWATIVHAKVKCSRPRTCINLYSMRKSSVEHQDPNEKSDPSSKQIMVKQATGSKEKKGTTDSKPVMAADKSLVIKLNRELKARMTEVTELTFKLRSAQEKFQKLREEYDSCVMELESTRHRLSLLTESDRGSRAEEAPRPEEGSIVRKELEMVREENRLLRETNDRLVSKALDVEGYRGADEEEVKTLQMRISEMETQLMDAEAERKGLSSHKRELEREKQRLNKKVTRLSQQIEAMRSERIPVMQRQASDGDDLLEREATPLTTKKRNLNDVIGPLGKLFEDVTLMMETRASSALSSDEKSELSSTRYQKMYKELYEELEKVRNMLLIQHRINQQQSEEIILMTTATDTYKQEYERKLGYLAKELKKRKQRIIFLEDQLKSIAYGKDLRSLNTESIADLSLSEDRPNEIELHFSKLTVNSENSSVFSSLRPQLFISVEFFDFELQTTEVFPGPEVLLDFSTIYDVIVSNLFLHYVETDGITVELYEARANTYSLCGCGVIKLRSLLSLKAESTLSGDIKLISADKSCEVGALTYSLSVKEDLLKALKAHKKQSVARSLLVEEHDSATGETNELISTVHRCQGLNLLTADKKAPSSYVIYELFDFEPVASKTIYNNANPEYSAVNAFKVPLSESIHNYLKSTELTISVVQVDSSQRLVPSTSKPNVIGRISVPLFLLARNQSITGTFSLTGTDGNISSATIDISIRWRFDYKYAMVETIPSLPEVRGSSSLSSESNEEGEELLKRLEEEQKRKPLRVAVVSDSSSDEDDYEKRSPIHTKKLNDIKQPSTQSMESEENSSSTIISNAVKKEPTPTLMNYRNTTDDDEDFAPTVRMPQHEESPPTTAADENKEEYANEELEVISAAHSSLASQQKSGSKDEGPEEDNAEQEGSENDLTENVESLPEEEIVAAPPRSFIADLPSLTGGPPVPAPRSRAVEFTDPLHRSIPPSENSSYSENETPRKRRMAMLNALATQPASGVLKATERLDESTSDDEQHVDAVVGMRIGRLSLVEGSILVHPQYDGLNIFVEWKFLDFPQEDCETPNSLPLPRNQRFSSNFDFVKEYGLNKRRISLLRQWIELVIRLEFSLVTDGGDDGECDELGVAQLDLREVAGQNFHRIEFLNVDGIPIAEIEVEITYSKILLEYFNV</sequence>
<evidence type="ECO:0000256" key="7">
    <source>
        <dbReference type="SAM" id="MobiDB-lite"/>
    </source>
</evidence>
<feature type="region of interest" description="Disordered" evidence="7">
    <location>
        <begin position="875"/>
        <end position="1022"/>
    </location>
</feature>
<dbReference type="Pfam" id="PF18111">
    <property type="entry name" value="RPGR1_C"/>
    <property type="match status" value="1"/>
</dbReference>
<dbReference type="GO" id="GO:1905515">
    <property type="term" value="P:non-motile cilium assembly"/>
    <property type="evidence" value="ECO:0007669"/>
    <property type="project" value="TreeGrafter"/>
</dbReference>
<evidence type="ECO:0000256" key="5">
    <source>
        <dbReference type="ARBA" id="ARBA00023273"/>
    </source>
</evidence>
<dbReference type="Proteomes" id="UP001175271">
    <property type="component" value="Unassembled WGS sequence"/>
</dbReference>
<dbReference type="CDD" id="cd00030">
    <property type="entry name" value="C2"/>
    <property type="match status" value="1"/>
</dbReference>
<dbReference type="GO" id="GO:0035869">
    <property type="term" value="C:ciliary transition zone"/>
    <property type="evidence" value="ECO:0007669"/>
    <property type="project" value="TreeGrafter"/>
</dbReference>
<dbReference type="SUPFAM" id="SSF49562">
    <property type="entry name" value="C2 domain (Calcium/lipid-binding domain, CaLB)"/>
    <property type="match status" value="2"/>
</dbReference>
<keyword evidence="3 6" id="KW-0175">Coiled coil</keyword>
<feature type="compositionally biased region" description="Basic and acidic residues" evidence="7">
    <location>
        <begin position="148"/>
        <end position="161"/>
    </location>
</feature>
<evidence type="ECO:0000256" key="3">
    <source>
        <dbReference type="ARBA" id="ARBA00023054"/>
    </source>
</evidence>
<comment type="subcellular location">
    <subcellularLocation>
        <location evidence="1">Cell projection</location>
        <location evidence="1">Cilium</location>
    </subcellularLocation>
</comment>
<feature type="compositionally biased region" description="Basic and acidic residues" evidence="7">
    <location>
        <begin position="327"/>
        <end position="343"/>
    </location>
</feature>
<keyword evidence="5" id="KW-0966">Cell projection</keyword>
<accession>A0AA39LFS6</accession>
<name>A0AA39LFS6_9BILA</name>